<comment type="caution">
    <text evidence="3">The sequence shown here is derived from an EMBL/GenBank/DDBJ whole genome shotgun (WGS) entry which is preliminary data.</text>
</comment>
<dbReference type="OrthoDB" id="9811006at2"/>
<dbReference type="InterPro" id="IPR007372">
    <property type="entry name" value="Lipid/polyisoprenoid-bd_YceI"/>
</dbReference>
<evidence type="ECO:0000313" key="3">
    <source>
        <dbReference type="EMBL" id="OHV38429.1"/>
    </source>
</evidence>
<proteinExistence type="inferred from homology"/>
<organism evidence="3 4">
    <name type="scientific">Parafrankia soli</name>
    <dbReference type="NCBI Taxonomy" id="2599596"/>
    <lineage>
        <taxon>Bacteria</taxon>
        <taxon>Bacillati</taxon>
        <taxon>Actinomycetota</taxon>
        <taxon>Actinomycetes</taxon>
        <taxon>Frankiales</taxon>
        <taxon>Frankiaceae</taxon>
        <taxon>Parafrankia</taxon>
    </lineage>
</organism>
<feature type="domain" description="Lipid/polyisoprenoid-binding YceI-like" evidence="2">
    <location>
        <begin position="15"/>
        <end position="182"/>
    </location>
</feature>
<evidence type="ECO:0000256" key="1">
    <source>
        <dbReference type="ARBA" id="ARBA00008812"/>
    </source>
</evidence>
<dbReference type="SMART" id="SM00867">
    <property type="entry name" value="YceI"/>
    <property type="match status" value="1"/>
</dbReference>
<dbReference type="SUPFAM" id="SSF101874">
    <property type="entry name" value="YceI-like"/>
    <property type="match status" value="1"/>
</dbReference>
<name>A0A1S1QY27_9ACTN</name>
<accession>A0A1S1QY27</accession>
<protein>
    <recommendedName>
        <fullName evidence="2">Lipid/polyisoprenoid-binding YceI-like domain-containing protein</fullName>
    </recommendedName>
</protein>
<dbReference type="Gene3D" id="2.40.128.110">
    <property type="entry name" value="Lipid/polyisoprenoid-binding, YceI-like"/>
    <property type="match status" value="1"/>
</dbReference>
<gene>
    <name evidence="3" type="ORF">BBK14_33115</name>
</gene>
<evidence type="ECO:0000313" key="4">
    <source>
        <dbReference type="Proteomes" id="UP000179769"/>
    </source>
</evidence>
<dbReference type="Proteomes" id="UP000179769">
    <property type="component" value="Unassembled WGS sequence"/>
</dbReference>
<dbReference type="InterPro" id="IPR036761">
    <property type="entry name" value="TTHA0802/YceI-like_sf"/>
</dbReference>
<evidence type="ECO:0000259" key="2">
    <source>
        <dbReference type="SMART" id="SM00867"/>
    </source>
</evidence>
<dbReference type="Pfam" id="PF04264">
    <property type="entry name" value="YceI"/>
    <property type="match status" value="1"/>
</dbReference>
<dbReference type="AlphaFoldDB" id="A0A1S1QY27"/>
<comment type="similarity">
    <text evidence="1">Belongs to the UPF0312 family.</text>
</comment>
<dbReference type="PANTHER" id="PTHR34406">
    <property type="entry name" value="PROTEIN YCEI"/>
    <property type="match status" value="1"/>
</dbReference>
<keyword evidence="4" id="KW-1185">Reference proteome</keyword>
<dbReference type="EMBL" id="MAXA01000104">
    <property type="protein sequence ID" value="OHV38429.1"/>
    <property type="molecule type" value="Genomic_DNA"/>
</dbReference>
<dbReference type="PANTHER" id="PTHR34406:SF1">
    <property type="entry name" value="PROTEIN YCEI"/>
    <property type="match status" value="1"/>
</dbReference>
<reference evidence="4" key="1">
    <citation type="submission" date="2016-07" db="EMBL/GenBank/DDBJ databases">
        <title>Frankia sp. NRRL B-16219 Genome sequencing.</title>
        <authorList>
            <person name="Ghodhbane-Gtari F."/>
            <person name="Swanson E."/>
            <person name="Gueddou A."/>
            <person name="Louati M."/>
            <person name="Nouioui I."/>
            <person name="Hezbri K."/>
            <person name="Abebe-Akele F."/>
            <person name="Simpson S."/>
            <person name="Morris K."/>
            <person name="Thomas K."/>
            <person name="Gtari M."/>
            <person name="Tisa L.S."/>
        </authorList>
    </citation>
    <scope>NUCLEOTIDE SEQUENCE [LARGE SCALE GENOMIC DNA]</scope>
    <source>
        <strain evidence="4">NRRL B-16219</strain>
    </source>
</reference>
<dbReference type="RefSeq" id="WP_071061398.1">
    <property type="nucleotide sequence ID" value="NZ_MAXA01000104.1"/>
</dbReference>
<sequence length="188" mass="19846">MTAPAVQIPGYIAGTWAIDPVHSDVSFTVRHMMISKVRGRFGAFTGTVVTGEDPLASEVRAEIDLTSIDTNNAQRDEHVRSADFFEVDKHPTMTYASTGIRLAGDGFVVDGELSLKGITKPVPLALEFNGAGPDAFGGTRAGFSATAEISRKDFGIEFNMPIDGGGVVIGDKISISLEIEAVLEASTA</sequence>